<feature type="transmembrane region" description="Helical" evidence="1">
    <location>
        <begin position="75"/>
        <end position="98"/>
    </location>
</feature>
<dbReference type="EMBL" id="CZAI01000002">
    <property type="protein sequence ID" value="CUP01146.1"/>
    <property type="molecule type" value="Genomic_DNA"/>
</dbReference>
<evidence type="ECO:0000313" key="2">
    <source>
        <dbReference type="EMBL" id="CUP01146.1"/>
    </source>
</evidence>
<sequence length="106" mass="12530">MMFPETFTGAWFRYAILTLMVVTILSTQKGERLRVYDRQRQLCLTPFLWCYWWVEKILIGITVLCLFVSKWGIYSALSVFLLFLLGIYLGLKAAVYLIEYAIRRSE</sequence>
<name>A0A174JSI0_9BACE</name>
<gene>
    <name evidence="2" type="ORF">ERS852494_01336</name>
</gene>
<feature type="transmembrane region" description="Helical" evidence="1">
    <location>
        <begin position="6"/>
        <end position="26"/>
    </location>
</feature>
<organism evidence="2 3">
    <name type="scientific">Bacteroides caccae</name>
    <dbReference type="NCBI Taxonomy" id="47678"/>
    <lineage>
        <taxon>Bacteria</taxon>
        <taxon>Pseudomonadati</taxon>
        <taxon>Bacteroidota</taxon>
        <taxon>Bacteroidia</taxon>
        <taxon>Bacteroidales</taxon>
        <taxon>Bacteroidaceae</taxon>
        <taxon>Bacteroides</taxon>
    </lineage>
</organism>
<feature type="transmembrane region" description="Helical" evidence="1">
    <location>
        <begin position="47"/>
        <end position="69"/>
    </location>
</feature>
<evidence type="ECO:0008006" key="4">
    <source>
        <dbReference type="Google" id="ProtNLM"/>
    </source>
</evidence>
<dbReference type="Proteomes" id="UP000095657">
    <property type="component" value="Unassembled WGS sequence"/>
</dbReference>
<dbReference type="STRING" id="47678.ERS852494_01336"/>
<keyword evidence="1" id="KW-1133">Transmembrane helix</keyword>
<accession>A0A174JSI0</accession>
<keyword evidence="1" id="KW-0472">Membrane</keyword>
<reference evidence="2 3" key="1">
    <citation type="submission" date="2015-09" db="EMBL/GenBank/DDBJ databases">
        <authorList>
            <consortium name="Pathogen Informatics"/>
        </authorList>
    </citation>
    <scope>NUCLEOTIDE SEQUENCE [LARGE SCALE GENOMIC DNA]</scope>
    <source>
        <strain evidence="2 3">2789STDY5834880</strain>
    </source>
</reference>
<keyword evidence="1" id="KW-0812">Transmembrane</keyword>
<protein>
    <recommendedName>
        <fullName evidence="4">Transmembrane protein</fullName>
    </recommendedName>
</protein>
<proteinExistence type="predicted"/>
<evidence type="ECO:0000313" key="3">
    <source>
        <dbReference type="Proteomes" id="UP000095657"/>
    </source>
</evidence>
<dbReference type="AlphaFoldDB" id="A0A174JSI0"/>
<evidence type="ECO:0000256" key="1">
    <source>
        <dbReference type="SAM" id="Phobius"/>
    </source>
</evidence>